<dbReference type="GO" id="GO:0008270">
    <property type="term" value="F:zinc ion binding"/>
    <property type="evidence" value="ECO:0007669"/>
    <property type="project" value="UniProtKB-KW"/>
</dbReference>
<protein>
    <submittedName>
        <fullName evidence="10">Kruppel-like factor</fullName>
    </submittedName>
</protein>
<dbReference type="GO" id="GO:0000981">
    <property type="term" value="F:DNA-binding transcription factor activity, RNA polymerase II-specific"/>
    <property type="evidence" value="ECO:0007669"/>
    <property type="project" value="TreeGrafter"/>
</dbReference>
<comment type="subcellular location">
    <subcellularLocation>
        <location evidence="1">Nucleus</location>
    </subcellularLocation>
</comment>
<evidence type="ECO:0000256" key="3">
    <source>
        <dbReference type="ARBA" id="ARBA00022737"/>
    </source>
</evidence>
<evidence type="ECO:0000256" key="8">
    <source>
        <dbReference type="SAM" id="MobiDB-lite"/>
    </source>
</evidence>
<feature type="compositionally biased region" description="Pro residues" evidence="8">
    <location>
        <begin position="196"/>
        <end position="209"/>
    </location>
</feature>
<dbReference type="GO" id="GO:0005634">
    <property type="term" value="C:nucleus"/>
    <property type="evidence" value="ECO:0007669"/>
    <property type="project" value="UniProtKB-SubCell"/>
</dbReference>
<dbReference type="PANTHER" id="PTHR23235">
    <property type="entry name" value="KRUEPPEL-LIKE TRANSCRIPTION FACTOR"/>
    <property type="match status" value="1"/>
</dbReference>
<dbReference type="OrthoDB" id="4748970at2759"/>
<reference evidence="10" key="1">
    <citation type="submission" date="2019-12" db="EMBL/GenBank/DDBJ databases">
        <authorList>
            <person name="Li X."/>
            <person name="Chen T."/>
        </authorList>
    </citation>
    <scope>NUCLEOTIDE SEQUENCE</scope>
</reference>
<organism evidence="10">
    <name type="scientific">Eriocheir sinensis</name>
    <name type="common">Chinese mitten crab</name>
    <dbReference type="NCBI Taxonomy" id="95602"/>
    <lineage>
        <taxon>Eukaryota</taxon>
        <taxon>Metazoa</taxon>
        <taxon>Ecdysozoa</taxon>
        <taxon>Arthropoda</taxon>
        <taxon>Crustacea</taxon>
        <taxon>Multicrustacea</taxon>
        <taxon>Malacostraca</taxon>
        <taxon>Eumalacostraca</taxon>
        <taxon>Eucarida</taxon>
        <taxon>Decapoda</taxon>
        <taxon>Pleocyemata</taxon>
        <taxon>Brachyura</taxon>
        <taxon>Eubrachyura</taxon>
        <taxon>Grapsoidea</taxon>
        <taxon>Varunidae</taxon>
        <taxon>Eriocheir</taxon>
    </lineage>
</organism>
<keyword evidence="3" id="KW-0677">Repeat</keyword>
<dbReference type="PROSITE" id="PS50157">
    <property type="entry name" value="ZINC_FINGER_C2H2_2"/>
    <property type="match status" value="3"/>
</dbReference>
<feature type="domain" description="C2H2-type" evidence="9">
    <location>
        <begin position="464"/>
        <end position="493"/>
    </location>
</feature>
<dbReference type="EMBL" id="MN849877">
    <property type="protein sequence ID" value="QLH02012.1"/>
    <property type="molecule type" value="mRNA"/>
</dbReference>
<accession>A0A7D5QYT5</accession>
<dbReference type="PANTHER" id="PTHR23235:SF164">
    <property type="entry name" value="C2H2-TYPE DOMAIN-CONTAINING PROTEIN"/>
    <property type="match status" value="1"/>
</dbReference>
<dbReference type="FunFam" id="3.30.160.60:FF:000018">
    <property type="entry name" value="Krueppel-like factor 15"/>
    <property type="match status" value="1"/>
</dbReference>
<dbReference type="Pfam" id="PF00096">
    <property type="entry name" value="zf-C2H2"/>
    <property type="match status" value="3"/>
</dbReference>
<evidence type="ECO:0000256" key="4">
    <source>
        <dbReference type="ARBA" id="ARBA00022771"/>
    </source>
</evidence>
<dbReference type="KEGG" id="esn:127003466"/>
<feature type="region of interest" description="Disordered" evidence="8">
    <location>
        <begin position="50"/>
        <end position="71"/>
    </location>
</feature>
<dbReference type="FunFam" id="3.30.160.60:FF:000125">
    <property type="entry name" value="Putative zinc finger protein 143"/>
    <property type="match status" value="1"/>
</dbReference>
<name>A0A7D5QYT5_ERISI</name>
<evidence type="ECO:0000256" key="5">
    <source>
        <dbReference type="ARBA" id="ARBA00022833"/>
    </source>
</evidence>
<dbReference type="SUPFAM" id="SSF57667">
    <property type="entry name" value="beta-beta-alpha zinc fingers"/>
    <property type="match status" value="2"/>
</dbReference>
<dbReference type="InterPro" id="IPR013087">
    <property type="entry name" value="Znf_C2H2_type"/>
</dbReference>
<dbReference type="AlphaFoldDB" id="A0A7D5QYT5"/>
<dbReference type="RefSeq" id="XP_050726153.1">
    <property type="nucleotide sequence ID" value="XM_050870196.1"/>
</dbReference>
<feature type="domain" description="C2H2-type" evidence="9">
    <location>
        <begin position="434"/>
        <end position="463"/>
    </location>
</feature>
<dbReference type="GeneID" id="127003466"/>
<evidence type="ECO:0000256" key="6">
    <source>
        <dbReference type="ARBA" id="ARBA00023242"/>
    </source>
</evidence>
<keyword evidence="5" id="KW-0862">Zinc</keyword>
<dbReference type="Gene3D" id="3.30.160.60">
    <property type="entry name" value="Classic Zinc Finger"/>
    <property type="match status" value="3"/>
</dbReference>
<feature type="compositionally biased region" description="Basic and acidic residues" evidence="8">
    <location>
        <begin position="62"/>
        <end position="71"/>
    </location>
</feature>
<evidence type="ECO:0000256" key="2">
    <source>
        <dbReference type="ARBA" id="ARBA00022723"/>
    </source>
</evidence>
<dbReference type="SMART" id="SM00355">
    <property type="entry name" value="ZnF_C2H2"/>
    <property type="match status" value="3"/>
</dbReference>
<dbReference type="PROSITE" id="PS00028">
    <property type="entry name" value="ZINC_FINGER_C2H2_1"/>
    <property type="match status" value="3"/>
</dbReference>
<keyword evidence="4 7" id="KW-0863">Zinc-finger</keyword>
<dbReference type="FunFam" id="3.30.160.60:FF:000100">
    <property type="entry name" value="Zinc finger 45-like"/>
    <property type="match status" value="1"/>
</dbReference>
<keyword evidence="6" id="KW-0539">Nucleus</keyword>
<evidence type="ECO:0000313" key="10">
    <source>
        <dbReference type="EMBL" id="QLH02012.1"/>
    </source>
</evidence>
<sequence>MKKQIMIKHSCPQSIVRSPKVQTVEDRDTLWGSYSQFSSPLKKPYEYSQQTVPDLPLGTVSPDEHRLRSSDDRRDTLRYLGKVGLEDNIRPVYGDKTPVLQECCYRSQTGAADLEVVETLLSFSKLEAARWNSQRCHTSALELPPSPPSSQGGVSPRHPLESDVEEACDTMHLRRRTPTKDPEFGNFQSLMSQTPPHIPCTPPQSPSPAPSSHDSRASTPSSLSGVPVSVIVKAERQPQPTFERTRTLAERKVYYPDYSRFGSNCEGDFDGEELSSSLPVHLAFNNSNDQKYQTPPRNINTAQEQIFVHSKDTDREDSESSRESLNEKPIVPELKISLNDSVSTNISAKAPQYSNKLVAIAPKIQSLIPVNSGTSVIFAQINGSPTVIPTTSSGITHLIVTPGGNGTSGSQVISPILLSAPSPQPLHEDRKRTFKCTYKDCDKTYFKSSHLKSHMRSHTGEKPYQCSWEDCERRFARSDELSRHKRTHTGEKKFECTSCKTKFMRSDHLAKHMKRHTRRRIGVPVAPKVSTLAPAISFVTVPTLPQ</sequence>
<feature type="domain" description="C2H2-type" evidence="9">
    <location>
        <begin position="494"/>
        <end position="521"/>
    </location>
</feature>
<evidence type="ECO:0000256" key="1">
    <source>
        <dbReference type="ARBA" id="ARBA00004123"/>
    </source>
</evidence>
<keyword evidence="2" id="KW-0479">Metal-binding</keyword>
<evidence type="ECO:0000259" key="9">
    <source>
        <dbReference type="PROSITE" id="PS50157"/>
    </source>
</evidence>
<proteinExistence type="evidence at transcript level"/>
<dbReference type="GO" id="GO:0000978">
    <property type="term" value="F:RNA polymerase II cis-regulatory region sequence-specific DNA binding"/>
    <property type="evidence" value="ECO:0007669"/>
    <property type="project" value="TreeGrafter"/>
</dbReference>
<dbReference type="InterPro" id="IPR036236">
    <property type="entry name" value="Znf_C2H2_sf"/>
</dbReference>
<feature type="region of interest" description="Disordered" evidence="8">
    <location>
        <begin position="137"/>
        <end position="161"/>
    </location>
</feature>
<feature type="region of interest" description="Disordered" evidence="8">
    <location>
        <begin position="175"/>
        <end position="225"/>
    </location>
</feature>
<evidence type="ECO:0000256" key="7">
    <source>
        <dbReference type="PROSITE-ProRule" id="PRU00042"/>
    </source>
</evidence>